<name>A0AAN8FD43_TRICO</name>
<organism evidence="1 2">
    <name type="scientific">Trichostrongylus colubriformis</name>
    <name type="common">Black scour worm</name>
    <dbReference type="NCBI Taxonomy" id="6319"/>
    <lineage>
        <taxon>Eukaryota</taxon>
        <taxon>Metazoa</taxon>
        <taxon>Ecdysozoa</taxon>
        <taxon>Nematoda</taxon>
        <taxon>Chromadorea</taxon>
        <taxon>Rhabditida</taxon>
        <taxon>Rhabditina</taxon>
        <taxon>Rhabditomorpha</taxon>
        <taxon>Strongyloidea</taxon>
        <taxon>Trichostrongylidae</taxon>
        <taxon>Trichostrongylus</taxon>
    </lineage>
</organism>
<reference evidence="1 2" key="1">
    <citation type="submission" date="2019-10" db="EMBL/GenBank/DDBJ databases">
        <title>Assembly and Annotation for the nematode Trichostrongylus colubriformis.</title>
        <authorList>
            <person name="Martin J."/>
        </authorList>
    </citation>
    <scope>NUCLEOTIDE SEQUENCE [LARGE SCALE GENOMIC DNA]</scope>
    <source>
        <strain evidence="1">G859</strain>
        <tissue evidence="1">Whole worm</tissue>
    </source>
</reference>
<protein>
    <submittedName>
        <fullName evidence="1">Skp1 domain-containing protein</fullName>
    </submittedName>
</protein>
<gene>
    <name evidence="1" type="ORF">GCK32_004180</name>
</gene>
<dbReference type="Proteomes" id="UP001331761">
    <property type="component" value="Unassembled WGS sequence"/>
</dbReference>
<dbReference type="AlphaFoldDB" id="A0AAN8FD43"/>
<dbReference type="InterPro" id="IPR036296">
    <property type="entry name" value="SKP1-like_dim_sf"/>
</dbReference>
<sequence>MNYLRNILRGPQLPQCSIAHQNATVCKSKSKTCVSLETGIAETPGRRRVFSTADGHNLYVADNDFNNFSAIRTLFDDAGPCVAGSPHSILMLPVFITSDVLDKLVLLARCRTASGTFIPEQTDSLLSKVTAPELLKMIEACVFLDARYLGRECARRLAGMLEGKTVVEMRRLLLKPLNPEISQEVRDEVNEISKFVL</sequence>
<proteinExistence type="predicted"/>
<keyword evidence="2" id="KW-1185">Reference proteome</keyword>
<evidence type="ECO:0000313" key="1">
    <source>
        <dbReference type="EMBL" id="KAK5966955.1"/>
    </source>
</evidence>
<evidence type="ECO:0000313" key="2">
    <source>
        <dbReference type="Proteomes" id="UP001331761"/>
    </source>
</evidence>
<dbReference type="EMBL" id="WIXE01022943">
    <property type="protein sequence ID" value="KAK5966955.1"/>
    <property type="molecule type" value="Genomic_DNA"/>
</dbReference>
<comment type="caution">
    <text evidence="1">The sequence shown here is derived from an EMBL/GenBank/DDBJ whole genome shotgun (WGS) entry which is preliminary data.</text>
</comment>
<dbReference type="SUPFAM" id="SSF81382">
    <property type="entry name" value="Skp1 dimerisation domain-like"/>
    <property type="match status" value="1"/>
</dbReference>
<dbReference type="GO" id="GO:0006511">
    <property type="term" value="P:ubiquitin-dependent protein catabolic process"/>
    <property type="evidence" value="ECO:0007669"/>
    <property type="project" value="InterPro"/>
</dbReference>
<accession>A0AAN8FD43</accession>
<dbReference type="InterPro" id="IPR011333">
    <property type="entry name" value="SKP1/BTB/POZ_sf"/>
</dbReference>
<dbReference type="Gene3D" id="3.30.710.10">
    <property type="entry name" value="Potassium Channel Kv1.1, Chain A"/>
    <property type="match status" value="1"/>
</dbReference>